<dbReference type="GO" id="GO:0008270">
    <property type="term" value="F:zinc ion binding"/>
    <property type="evidence" value="ECO:0007669"/>
    <property type="project" value="InterPro"/>
</dbReference>
<gene>
    <name evidence="4" type="ORF">SAMN02799615_03315</name>
</gene>
<dbReference type="GO" id="GO:0008237">
    <property type="term" value="F:metallopeptidase activity"/>
    <property type="evidence" value="ECO:0007669"/>
    <property type="project" value="InterPro"/>
</dbReference>
<dbReference type="InterPro" id="IPR014782">
    <property type="entry name" value="Peptidase_M1_dom"/>
</dbReference>
<sequence length="749" mass="82959">MVGRGGRTIGLVLALGFAWAVLAQDAPAPAGSAAAKQAMPAADQAAAPAATEVAEIPLAGAAAAGVHEASAPNAWGGERQGNEATLSDRVVGYRIDAELDAAKHAVTGSEQMTWRNRSDRPVRSVYLHLYLNAFKNEGSTFFTERHVLTAHGHSRGAATLKKGQWGYIDLKRVQQGGAALKWSFVQPDGGPKTDQTVVRVDLAQPVGAGETLTLDIDFLSQLPRVVERTGWWGDFNLVAQWFPKIAVLELPGERGATQVRWNAHEFHFNSEFYADFGSYDVRLTVPSDYTVGAVGEQQAAPTQANGKSTYHFVQGDVHDFAWVAAKGYQTLDGSFTGPGVPKVAVRVIYPPEYKASAQPVLKATTDSLEYFSRTLGAYPYRTVTAVVPPYNGAEAGGMEYPTFFTAEGYSKIDPNTSDQWEIDFVTIHEFGHGYFYGLLASNEFEEPMLDEGLNEYWDQRMLRERNQRILVPSSFAARLGVRPSMDVFVQERLGAGLKSPYDPLSENAWNRFSSSSYGTVYSRTATAMHDLEERLGKPVMEKAFREYYKRWHFRHPSAADLRAALVDVSGDAKTVNEIFDQYVYGTAFIDDRIASIDNDEVVPQAGVFDKDGKRSEVEAEVLEKQLDKQREDWQKAHKDAKSWEGPFPWRGTVTVVRDGAPAPQLLRVTFADGSHEDVHWNDNRRWARFVFDKPSKVVSAELDPEQKILLDADKLNDSRTTKTNAMASRRWTADMAALLQAFYSLLGTL</sequence>
<dbReference type="Gene3D" id="1.10.390.10">
    <property type="entry name" value="Neutral Protease Domain 2"/>
    <property type="match status" value="1"/>
</dbReference>
<evidence type="ECO:0000256" key="2">
    <source>
        <dbReference type="SAM" id="SignalP"/>
    </source>
</evidence>
<dbReference type="STRING" id="500610.SAMN02799615_03315"/>
<keyword evidence="2" id="KW-0732">Signal</keyword>
<keyword evidence="1" id="KW-0175">Coiled coil</keyword>
<feature type="domain" description="Peptidase M1 membrane alanine aminopeptidase" evidence="3">
    <location>
        <begin position="363"/>
        <end position="582"/>
    </location>
</feature>
<proteinExistence type="predicted"/>
<dbReference type="SUPFAM" id="SSF55486">
    <property type="entry name" value="Metalloproteases ('zincins'), catalytic domain"/>
    <property type="match status" value="1"/>
</dbReference>
<accession>A0A1I2I5Q4</accession>
<dbReference type="EMBL" id="FONH01000015">
    <property type="protein sequence ID" value="SFF37799.1"/>
    <property type="molecule type" value="Genomic_DNA"/>
</dbReference>
<evidence type="ECO:0000256" key="1">
    <source>
        <dbReference type="SAM" id="Coils"/>
    </source>
</evidence>
<evidence type="ECO:0000313" key="4">
    <source>
        <dbReference type="EMBL" id="SFF37799.1"/>
    </source>
</evidence>
<dbReference type="Proteomes" id="UP000199477">
    <property type="component" value="Unassembled WGS sequence"/>
</dbReference>
<organism evidence="4 5">
    <name type="scientific">Dyella marensis</name>
    <dbReference type="NCBI Taxonomy" id="500610"/>
    <lineage>
        <taxon>Bacteria</taxon>
        <taxon>Pseudomonadati</taxon>
        <taxon>Pseudomonadota</taxon>
        <taxon>Gammaproteobacteria</taxon>
        <taxon>Lysobacterales</taxon>
        <taxon>Rhodanobacteraceae</taxon>
        <taxon>Dyella</taxon>
    </lineage>
</organism>
<protein>
    <submittedName>
        <fullName evidence="4">Peptidase family M1</fullName>
    </submittedName>
</protein>
<feature type="signal peptide" evidence="2">
    <location>
        <begin position="1"/>
        <end position="23"/>
    </location>
</feature>
<dbReference type="AlphaFoldDB" id="A0A1I2I5Q4"/>
<evidence type="ECO:0000259" key="3">
    <source>
        <dbReference type="Pfam" id="PF01433"/>
    </source>
</evidence>
<dbReference type="InterPro" id="IPR027268">
    <property type="entry name" value="Peptidase_M4/M1_CTD_sf"/>
</dbReference>
<keyword evidence="5" id="KW-1185">Reference proteome</keyword>
<name>A0A1I2I5Q4_9GAMM</name>
<dbReference type="RefSeq" id="WP_090423606.1">
    <property type="nucleotide sequence ID" value="NZ_FONH01000015.1"/>
</dbReference>
<dbReference type="Pfam" id="PF01433">
    <property type="entry name" value="Peptidase_M1"/>
    <property type="match status" value="1"/>
</dbReference>
<reference evidence="5" key="1">
    <citation type="submission" date="2016-10" db="EMBL/GenBank/DDBJ databases">
        <authorList>
            <person name="Varghese N."/>
            <person name="Submissions S."/>
        </authorList>
    </citation>
    <scope>NUCLEOTIDE SEQUENCE [LARGE SCALE GENOMIC DNA]</scope>
    <source>
        <strain evidence="5">UNC178MFTsu3.1</strain>
    </source>
</reference>
<evidence type="ECO:0000313" key="5">
    <source>
        <dbReference type="Proteomes" id="UP000199477"/>
    </source>
</evidence>
<feature type="chain" id="PRO_5011784579" evidence="2">
    <location>
        <begin position="24"/>
        <end position="749"/>
    </location>
</feature>
<dbReference type="CDD" id="cd09604">
    <property type="entry name" value="M1_APN_like"/>
    <property type="match status" value="1"/>
</dbReference>
<feature type="coiled-coil region" evidence="1">
    <location>
        <begin position="612"/>
        <end position="639"/>
    </location>
</feature>